<evidence type="ECO:0000313" key="2">
    <source>
        <dbReference type="Proteomes" id="UP001386437"/>
    </source>
</evidence>
<keyword evidence="2" id="KW-1185">Reference proteome</keyword>
<sequence length="427" mass="46695">MHFETIPNEKKARLVFGLEWRAYATKGGAAERRRYAQELDATHYVELKGKEETVAGFCAPDAAERKGGVKLYSAAARVAGLERVRTKPAVLVLIQDGQRVHAVLVVRGTVRVDETVALPALETKRVAWEDECAKNRVDLVTIGYGADLGDVDEPFAVSELLRGKSVGLIRKVPVKVPTAIPVIVIAVALIYGMSEAMSYISPPPPPPAPPPSFMQDYQTAVARAFAGQIPMASALAPALFDIFRNQETNMAGWQFQKASCGVAGNCSITYKREGGTFKEFDARASADMRPVVFDAGGLSLQTRGPAVPRVQKLALAQAKQWPSAQALIKQLQTDPQRLSTKPDQLMSHGYVVTLRPPQRLLARQPLAGEVKGPLVQSGDWTIEGYMWQSRLLSRLPDNMSLDTLELELKEDGTGVHFTAKGKYYVLQ</sequence>
<name>A0ABU8IST0_9BURK</name>
<comment type="caution">
    <text evidence="1">The sequence shown here is derived from an EMBL/GenBank/DDBJ whole genome shotgun (WGS) entry which is preliminary data.</text>
</comment>
<evidence type="ECO:0008006" key="3">
    <source>
        <dbReference type="Google" id="ProtNLM"/>
    </source>
</evidence>
<evidence type="ECO:0000313" key="1">
    <source>
        <dbReference type="EMBL" id="MEI5998514.1"/>
    </source>
</evidence>
<dbReference type="EMBL" id="JACFYJ010000021">
    <property type="protein sequence ID" value="MEI5998514.1"/>
    <property type="molecule type" value="Genomic_DNA"/>
</dbReference>
<organism evidence="1 2">
    <name type="scientific">Paraburkholderia bengalensis</name>
    <dbReference type="NCBI Taxonomy" id="2747562"/>
    <lineage>
        <taxon>Bacteria</taxon>
        <taxon>Pseudomonadati</taxon>
        <taxon>Pseudomonadota</taxon>
        <taxon>Betaproteobacteria</taxon>
        <taxon>Burkholderiales</taxon>
        <taxon>Burkholderiaceae</taxon>
        <taxon>Paraburkholderia</taxon>
    </lineage>
</organism>
<reference evidence="1 2" key="1">
    <citation type="journal article" date="2022" name="Arch. Microbiol.">
        <title>Paraburkholderia bengalensis sp. nov. isolated from roots of Oryza sativa, IR64.</title>
        <authorList>
            <person name="Nag P."/>
            <person name="Mondal N."/>
            <person name="Sarkar J."/>
            <person name="Das S."/>
        </authorList>
    </citation>
    <scope>NUCLEOTIDE SEQUENCE [LARGE SCALE GENOMIC DNA]</scope>
    <source>
        <strain evidence="1 2">IR64_4_BI</strain>
    </source>
</reference>
<accession>A0ABU8IST0</accession>
<proteinExistence type="predicted"/>
<gene>
    <name evidence="1" type="ORF">H3V53_15240</name>
</gene>
<protein>
    <recommendedName>
        <fullName evidence="3">Pilin accessory protein (PilO)</fullName>
    </recommendedName>
</protein>
<dbReference type="Proteomes" id="UP001386437">
    <property type="component" value="Unassembled WGS sequence"/>
</dbReference>